<dbReference type="Gene3D" id="3.20.20.140">
    <property type="entry name" value="Metal-dependent hydrolases"/>
    <property type="match status" value="2"/>
</dbReference>
<dbReference type="RefSeq" id="WP_092210698.1">
    <property type="nucleotide sequence ID" value="NZ_FMUX01000007.1"/>
</dbReference>
<evidence type="ECO:0000259" key="1">
    <source>
        <dbReference type="Pfam" id="PF07969"/>
    </source>
</evidence>
<dbReference type="OrthoDB" id="9766983at2"/>
<dbReference type="PANTHER" id="PTHR11647">
    <property type="entry name" value="HYDRANTOINASE/DIHYDROPYRIMIDINASE FAMILY MEMBER"/>
    <property type="match status" value="1"/>
</dbReference>
<organism evidence="2 3">
    <name type="scientific">Desulfoluna spongiiphila</name>
    <dbReference type="NCBI Taxonomy" id="419481"/>
    <lineage>
        <taxon>Bacteria</taxon>
        <taxon>Pseudomonadati</taxon>
        <taxon>Thermodesulfobacteriota</taxon>
        <taxon>Desulfobacteria</taxon>
        <taxon>Desulfobacterales</taxon>
        <taxon>Desulfolunaceae</taxon>
        <taxon>Desulfoluna</taxon>
    </lineage>
</organism>
<keyword evidence="3" id="KW-1185">Reference proteome</keyword>
<dbReference type="InterPro" id="IPR050378">
    <property type="entry name" value="Metallo-dep_Hydrolases_sf"/>
</dbReference>
<feature type="domain" description="Amidohydrolase 3" evidence="1">
    <location>
        <begin position="413"/>
        <end position="511"/>
    </location>
</feature>
<name>A0A1G5F0R0_9BACT</name>
<evidence type="ECO:0000313" key="3">
    <source>
        <dbReference type="Proteomes" id="UP000198870"/>
    </source>
</evidence>
<dbReference type="SUPFAM" id="SSF51556">
    <property type="entry name" value="Metallo-dependent hydrolases"/>
    <property type="match status" value="1"/>
</dbReference>
<dbReference type="PANTHER" id="PTHR11647:SF1">
    <property type="entry name" value="COLLAPSIN RESPONSE MEDIATOR PROTEIN"/>
    <property type="match status" value="1"/>
</dbReference>
<dbReference type="SUPFAM" id="SSF51338">
    <property type="entry name" value="Composite domain of metallo-dependent hydrolases"/>
    <property type="match status" value="1"/>
</dbReference>
<dbReference type="InterPro" id="IPR032466">
    <property type="entry name" value="Metal_Hydrolase"/>
</dbReference>
<dbReference type="InterPro" id="IPR011059">
    <property type="entry name" value="Metal-dep_hydrolase_composite"/>
</dbReference>
<evidence type="ECO:0000313" key="2">
    <source>
        <dbReference type="EMBL" id="SCY32724.1"/>
    </source>
</evidence>
<sequence>MIDVLIKNGVVVDGEGGASFKADVAIKGERICSVGQTGGEEAALVIDAEGHMVCPGFIDLHTHSDFTFLVDGRAQSSLHQGVTTEVVGQCGYSCAPCTNAQDLKGILGYQPGVEVDWRSAGDYLDRLKRGGVGVNVAALAGHGSLRRCVIPEGRGQASDEQLQAMCELLDACMQQGFCGLSLGLEYEPGIHADTRELVALARVIAARGGILSAHVRNRDVHYDMAFSEVLSVARITGVRLQISHISPKFGAPDDAVANSLAMIDRLNSTGGDVAFDLIPDNWGPTLMASVLPIWAHVGGIDATLKYLSDPTARAKMKASPNPIWQLVLQKRWDLITLFFSPEHPELVGKTMAEIGEAMGCDPHDAAFDLLLAAGEEMAQVIWAGWNFDETMQQELLAHGLCGVISDAQTVAPDGPLAGNTGAPTVYGWVGQFFDRYVKQVGLLSWEEAVRRITSLPAHRMNMADRGRIHPGLKADITVMSPETIACRATLHEPNRYPDGIVHVLVNGKVVIHDGRRLPGNHGQVIRRRES</sequence>
<feature type="domain" description="Amidohydrolase 3" evidence="1">
    <location>
        <begin position="45"/>
        <end position="229"/>
    </location>
</feature>
<protein>
    <submittedName>
        <fullName evidence="2">Dihydroorotase</fullName>
    </submittedName>
</protein>
<gene>
    <name evidence="2" type="ORF">SAMN05216233_10747</name>
</gene>
<accession>A0A1G5F0R0</accession>
<dbReference type="GO" id="GO:0016812">
    <property type="term" value="F:hydrolase activity, acting on carbon-nitrogen (but not peptide) bonds, in cyclic amides"/>
    <property type="evidence" value="ECO:0007669"/>
    <property type="project" value="TreeGrafter"/>
</dbReference>
<dbReference type="GO" id="GO:0005829">
    <property type="term" value="C:cytosol"/>
    <property type="evidence" value="ECO:0007669"/>
    <property type="project" value="TreeGrafter"/>
</dbReference>
<reference evidence="2 3" key="1">
    <citation type="submission" date="2016-10" db="EMBL/GenBank/DDBJ databases">
        <authorList>
            <person name="de Groot N.N."/>
        </authorList>
    </citation>
    <scope>NUCLEOTIDE SEQUENCE [LARGE SCALE GENOMIC DNA]</scope>
    <source>
        <strain evidence="2 3">AA1</strain>
    </source>
</reference>
<proteinExistence type="predicted"/>
<dbReference type="InterPro" id="IPR013108">
    <property type="entry name" value="Amidohydro_3"/>
</dbReference>
<dbReference type="AlphaFoldDB" id="A0A1G5F0R0"/>
<dbReference type="Pfam" id="PF07969">
    <property type="entry name" value="Amidohydro_3"/>
    <property type="match status" value="2"/>
</dbReference>
<dbReference type="Proteomes" id="UP000198870">
    <property type="component" value="Unassembled WGS sequence"/>
</dbReference>
<dbReference type="EMBL" id="FMUX01000007">
    <property type="protein sequence ID" value="SCY32724.1"/>
    <property type="molecule type" value="Genomic_DNA"/>
</dbReference>
<dbReference type="STRING" id="419481.SAMN05216233_10747"/>